<dbReference type="SUPFAM" id="SSF54001">
    <property type="entry name" value="Cysteine proteinases"/>
    <property type="match status" value="1"/>
</dbReference>
<evidence type="ECO:0000256" key="4">
    <source>
        <dbReference type="ARBA" id="ARBA00022807"/>
    </source>
</evidence>
<dbReference type="OrthoDB" id="9815778at2"/>
<dbReference type="GO" id="GO:0006508">
    <property type="term" value="P:proteolysis"/>
    <property type="evidence" value="ECO:0007669"/>
    <property type="project" value="UniProtKB-KW"/>
</dbReference>
<dbReference type="AlphaFoldDB" id="A0A1H9XHD3"/>
<dbReference type="InterPro" id="IPR000064">
    <property type="entry name" value="NLP_P60_dom"/>
</dbReference>
<keyword evidence="2" id="KW-0645">Protease</keyword>
<keyword evidence="3 6" id="KW-0378">Hydrolase</keyword>
<dbReference type="Proteomes" id="UP000199019">
    <property type="component" value="Unassembled WGS sequence"/>
</dbReference>
<dbReference type="PANTHER" id="PTHR47053:SF1">
    <property type="entry name" value="MUREIN DD-ENDOPEPTIDASE MEPH-RELATED"/>
    <property type="match status" value="1"/>
</dbReference>
<dbReference type="InterPro" id="IPR038765">
    <property type="entry name" value="Papain-like_cys_pep_sf"/>
</dbReference>
<dbReference type="GO" id="GO:0008234">
    <property type="term" value="F:cysteine-type peptidase activity"/>
    <property type="evidence" value="ECO:0007669"/>
    <property type="project" value="UniProtKB-KW"/>
</dbReference>
<evidence type="ECO:0000313" key="6">
    <source>
        <dbReference type="EMBL" id="SES45469.1"/>
    </source>
</evidence>
<keyword evidence="7" id="KW-1185">Reference proteome</keyword>
<dbReference type="PANTHER" id="PTHR47053">
    <property type="entry name" value="MUREIN DD-ENDOPEPTIDASE MEPH-RELATED"/>
    <property type="match status" value="1"/>
</dbReference>
<keyword evidence="4" id="KW-0788">Thiol protease</keyword>
<comment type="similarity">
    <text evidence="1">Belongs to the peptidase C40 family.</text>
</comment>
<proteinExistence type="inferred from homology"/>
<dbReference type="PROSITE" id="PS51935">
    <property type="entry name" value="NLPC_P60"/>
    <property type="match status" value="1"/>
</dbReference>
<evidence type="ECO:0000259" key="5">
    <source>
        <dbReference type="PROSITE" id="PS51935"/>
    </source>
</evidence>
<evidence type="ECO:0000256" key="3">
    <source>
        <dbReference type="ARBA" id="ARBA00022801"/>
    </source>
</evidence>
<feature type="domain" description="NlpC/P60" evidence="5">
    <location>
        <begin position="43"/>
        <end position="160"/>
    </location>
</feature>
<accession>A0A1H9XHD3</accession>
<evidence type="ECO:0000313" key="7">
    <source>
        <dbReference type="Proteomes" id="UP000199019"/>
    </source>
</evidence>
<name>A0A1H9XHD3_9MICO</name>
<evidence type="ECO:0000256" key="2">
    <source>
        <dbReference type="ARBA" id="ARBA00022670"/>
    </source>
</evidence>
<protein>
    <submittedName>
        <fullName evidence="6">Cell wall-associated hydrolase, NlpC family</fullName>
    </submittedName>
</protein>
<organism evidence="6 7">
    <name type="scientific">Pedococcus cremeus</name>
    <dbReference type="NCBI Taxonomy" id="587636"/>
    <lineage>
        <taxon>Bacteria</taxon>
        <taxon>Bacillati</taxon>
        <taxon>Actinomycetota</taxon>
        <taxon>Actinomycetes</taxon>
        <taxon>Micrococcales</taxon>
        <taxon>Intrasporangiaceae</taxon>
        <taxon>Pedococcus</taxon>
    </lineage>
</organism>
<dbReference type="Pfam" id="PF00877">
    <property type="entry name" value="NLPC_P60"/>
    <property type="match status" value="1"/>
</dbReference>
<dbReference type="InterPro" id="IPR051202">
    <property type="entry name" value="Peptidase_C40"/>
</dbReference>
<sequence>MLSSPVRFPVPARVASILMALFLALGLLVAPSSTQRADAAVSATTSYQAVRVAAAQKGIRYVYGGASPRTGFDCSGLTKYVFGKVGKRLPRTAQAQYNAAYKISRKSARPGDLVFFGGSRSIYHVGVYAGGGYIWHAPRPGKRVSKVKLWTSAVKFARVR</sequence>
<dbReference type="EMBL" id="FOHB01000008">
    <property type="protein sequence ID" value="SES45469.1"/>
    <property type="molecule type" value="Genomic_DNA"/>
</dbReference>
<gene>
    <name evidence="6" type="ORF">SAMN05216199_3800</name>
</gene>
<dbReference type="Gene3D" id="3.90.1720.10">
    <property type="entry name" value="endopeptidase domain like (from Nostoc punctiforme)"/>
    <property type="match status" value="1"/>
</dbReference>
<dbReference type="RefSeq" id="WP_091761668.1">
    <property type="nucleotide sequence ID" value="NZ_FOHB01000008.1"/>
</dbReference>
<reference evidence="7" key="1">
    <citation type="submission" date="2016-10" db="EMBL/GenBank/DDBJ databases">
        <authorList>
            <person name="Varghese N."/>
            <person name="Submissions S."/>
        </authorList>
    </citation>
    <scope>NUCLEOTIDE SEQUENCE [LARGE SCALE GENOMIC DNA]</scope>
    <source>
        <strain evidence="7">CGMCC 1.6963</strain>
    </source>
</reference>
<evidence type="ECO:0000256" key="1">
    <source>
        <dbReference type="ARBA" id="ARBA00007074"/>
    </source>
</evidence>